<dbReference type="EMBL" id="SLXT01000001">
    <property type="protein sequence ID" value="TCP69022.1"/>
    <property type="molecule type" value="Genomic_DNA"/>
</dbReference>
<dbReference type="Pfam" id="PF00580">
    <property type="entry name" value="UvrD-helicase"/>
    <property type="match status" value="1"/>
</dbReference>
<evidence type="ECO:0000256" key="4">
    <source>
        <dbReference type="ARBA" id="ARBA00022840"/>
    </source>
</evidence>
<feature type="domain" description="UvrD-like helicase ATP-binding" evidence="10">
    <location>
        <begin position="2"/>
        <end position="314"/>
    </location>
</feature>
<dbReference type="RefSeq" id="WP_243116745.1">
    <property type="nucleotide sequence ID" value="NZ_JAOQNU010000001.1"/>
</dbReference>
<keyword evidence="2 9" id="KW-0378">Hydrolase</keyword>
<dbReference type="PANTHER" id="PTHR11070:SF45">
    <property type="entry name" value="DNA 3'-5' HELICASE"/>
    <property type="match status" value="1"/>
</dbReference>
<dbReference type="PROSITE" id="PS51198">
    <property type="entry name" value="UVRD_HELICASE_ATP_BIND"/>
    <property type="match status" value="1"/>
</dbReference>
<dbReference type="EC" id="5.6.2.4" evidence="7"/>
<sequence length="609" mass="70435">MQLNIEQRKIINTKPSGQLLVKGVAGSGKTTVSICRIPFLLNHYCVFEDDAILMLTFNKTLSRYIKYQYEKIDDSDQIDFSSLMAGAKSKVEIETVDRLIYRYFLKYKSKHKINLDINTDRSLKYQIIQSCIFELKKSFPEVKILDQKYTTFLIDEIDWIKSCNYMELEEYQNADRLGRTNKNHTDGGPQKLHKNSVTRRAIFELMHLFNQKFSEKGCIDLKDAAILALREAKERVEKMYTHIIVDESQDLTRVQLEFISCLYRQKEYSSIMFVCDTAQSIYAHSWLVKGRSFASIGFDMTGKSSSLSKNYRTTTQISQAAYSLIQRDPVILDDDNFVAPSLIDRQGGYPVYRAFDHPSQEAAYVVEEIKNHLLRQYELKDIAVIAKSKNQLAAMKGFFDQHGLTAILFDRKDLDFDENSVKLLTIHSIKGLEFKVVFIIGLNENIIPYISYQEPEDQQIQITTDRKLLYVGMTRANDLLYLTSGAIPSRFIGDIDPKLLRISACKQAHSFYPVNLEDYNFQEKINNIYSNEEKVRQWFIQELIKSYKYPVKLLAVEYPVHSFSRVGAVDIAVCVYGRNAVQMPFIFVEAKAYGTDIQNGITQLKKLYE</sequence>
<dbReference type="Gene3D" id="3.40.50.300">
    <property type="entry name" value="P-loop containing nucleotide triphosphate hydrolases"/>
    <property type="match status" value="3"/>
</dbReference>
<keyword evidence="12" id="KW-1185">Reference proteome</keyword>
<dbReference type="Pfam" id="PF13588">
    <property type="entry name" value="HSDR_N_2"/>
    <property type="match status" value="1"/>
</dbReference>
<dbReference type="Proteomes" id="UP000294813">
    <property type="component" value="Unassembled WGS sequence"/>
</dbReference>
<feature type="binding site" evidence="9">
    <location>
        <begin position="23"/>
        <end position="30"/>
    </location>
    <ligand>
        <name>ATP</name>
        <dbReference type="ChEBI" id="CHEBI:30616"/>
    </ligand>
</feature>
<dbReference type="GO" id="GO:0000725">
    <property type="term" value="P:recombinational repair"/>
    <property type="evidence" value="ECO:0007669"/>
    <property type="project" value="TreeGrafter"/>
</dbReference>
<evidence type="ECO:0000256" key="9">
    <source>
        <dbReference type="PROSITE-ProRule" id="PRU00560"/>
    </source>
</evidence>
<evidence type="ECO:0000256" key="6">
    <source>
        <dbReference type="ARBA" id="ARBA00034617"/>
    </source>
</evidence>
<dbReference type="GO" id="GO:0003677">
    <property type="term" value="F:DNA binding"/>
    <property type="evidence" value="ECO:0007669"/>
    <property type="project" value="InterPro"/>
</dbReference>
<dbReference type="InterPro" id="IPR014017">
    <property type="entry name" value="DNA_helicase_UvrD-like_C"/>
</dbReference>
<evidence type="ECO:0000256" key="7">
    <source>
        <dbReference type="ARBA" id="ARBA00034808"/>
    </source>
</evidence>
<dbReference type="PANTHER" id="PTHR11070">
    <property type="entry name" value="UVRD / RECB / PCRA DNA HELICASE FAMILY MEMBER"/>
    <property type="match status" value="1"/>
</dbReference>
<protein>
    <recommendedName>
        <fullName evidence="7">DNA 3'-5' helicase</fullName>
        <ecNumber evidence="7">5.6.2.4</ecNumber>
    </recommendedName>
</protein>
<dbReference type="SUPFAM" id="SSF52540">
    <property type="entry name" value="P-loop containing nucleoside triphosphate hydrolases"/>
    <property type="match status" value="1"/>
</dbReference>
<comment type="caution">
    <text evidence="11">The sequence shown here is derived from an EMBL/GenBank/DDBJ whole genome shotgun (WGS) entry which is preliminary data.</text>
</comment>
<name>A0A4R2RX24_9FIRM</name>
<dbReference type="GO" id="GO:0005829">
    <property type="term" value="C:cytosol"/>
    <property type="evidence" value="ECO:0007669"/>
    <property type="project" value="TreeGrafter"/>
</dbReference>
<dbReference type="Pfam" id="PF13361">
    <property type="entry name" value="UvrD_C"/>
    <property type="match status" value="2"/>
</dbReference>
<dbReference type="GO" id="GO:0033202">
    <property type="term" value="C:DNA helicase complex"/>
    <property type="evidence" value="ECO:0007669"/>
    <property type="project" value="TreeGrafter"/>
</dbReference>
<proteinExistence type="predicted"/>
<dbReference type="InterPro" id="IPR027417">
    <property type="entry name" value="P-loop_NTPase"/>
</dbReference>
<dbReference type="InterPro" id="IPR014016">
    <property type="entry name" value="UvrD-like_ATP-bd"/>
</dbReference>
<evidence type="ECO:0000256" key="5">
    <source>
        <dbReference type="ARBA" id="ARBA00023235"/>
    </source>
</evidence>
<dbReference type="CDD" id="cd18807">
    <property type="entry name" value="SF1_C_UvrD"/>
    <property type="match status" value="1"/>
</dbReference>
<dbReference type="InterPro" id="IPR029464">
    <property type="entry name" value="HSDR_N"/>
</dbReference>
<evidence type="ECO:0000259" key="10">
    <source>
        <dbReference type="PROSITE" id="PS51198"/>
    </source>
</evidence>
<keyword evidence="3 9" id="KW-0347">Helicase</keyword>
<organism evidence="11 12">
    <name type="scientific">Heliophilum fasciatum</name>
    <dbReference type="NCBI Taxonomy" id="35700"/>
    <lineage>
        <taxon>Bacteria</taxon>
        <taxon>Bacillati</taxon>
        <taxon>Bacillota</taxon>
        <taxon>Clostridia</taxon>
        <taxon>Eubacteriales</taxon>
        <taxon>Heliobacteriaceae</taxon>
        <taxon>Heliophilum</taxon>
    </lineage>
</organism>
<evidence type="ECO:0000256" key="2">
    <source>
        <dbReference type="ARBA" id="ARBA00022801"/>
    </source>
</evidence>
<gene>
    <name evidence="11" type="ORF">EDD73_101190</name>
</gene>
<dbReference type="InterPro" id="IPR000212">
    <property type="entry name" value="DNA_helicase_UvrD/REP"/>
</dbReference>
<comment type="catalytic activity">
    <reaction evidence="6">
        <text>Couples ATP hydrolysis with the unwinding of duplex DNA by translocating in the 3'-5' direction.</text>
        <dbReference type="EC" id="5.6.2.4"/>
    </reaction>
</comment>
<evidence type="ECO:0000313" key="11">
    <source>
        <dbReference type="EMBL" id="TCP69022.1"/>
    </source>
</evidence>
<keyword evidence="1 9" id="KW-0547">Nucleotide-binding</keyword>
<reference evidence="11 12" key="1">
    <citation type="submission" date="2019-03" db="EMBL/GenBank/DDBJ databases">
        <title>Genomic Encyclopedia of Type Strains, Phase IV (KMG-IV): sequencing the most valuable type-strain genomes for metagenomic binning, comparative biology and taxonomic classification.</title>
        <authorList>
            <person name="Goeker M."/>
        </authorList>
    </citation>
    <scope>NUCLEOTIDE SEQUENCE [LARGE SCALE GENOMIC DNA]</scope>
    <source>
        <strain evidence="11 12">DSM 11170</strain>
    </source>
</reference>
<evidence type="ECO:0000256" key="8">
    <source>
        <dbReference type="ARBA" id="ARBA00048988"/>
    </source>
</evidence>
<dbReference type="GO" id="GO:0043138">
    <property type="term" value="F:3'-5' DNA helicase activity"/>
    <property type="evidence" value="ECO:0007669"/>
    <property type="project" value="UniProtKB-EC"/>
</dbReference>
<dbReference type="AlphaFoldDB" id="A0A4R2RX24"/>
<evidence type="ECO:0000256" key="3">
    <source>
        <dbReference type="ARBA" id="ARBA00022806"/>
    </source>
</evidence>
<keyword evidence="4 9" id="KW-0067">ATP-binding</keyword>
<evidence type="ECO:0000256" key="1">
    <source>
        <dbReference type="ARBA" id="ARBA00022741"/>
    </source>
</evidence>
<comment type="catalytic activity">
    <reaction evidence="8">
        <text>ATP + H2O = ADP + phosphate + H(+)</text>
        <dbReference type="Rhea" id="RHEA:13065"/>
        <dbReference type="ChEBI" id="CHEBI:15377"/>
        <dbReference type="ChEBI" id="CHEBI:15378"/>
        <dbReference type="ChEBI" id="CHEBI:30616"/>
        <dbReference type="ChEBI" id="CHEBI:43474"/>
        <dbReference type="ChEBI" id="CHEBI:456216"/>
        <dbReference type="EC" id="5.6.2.4"/>
    </reaction>
</comment>
<dbReference type="GO" id="GO:0005524">
    <property type="term" value="F:ATP binding"/>
    <property type="evidence" value="ECO:0007669"/>
    <property type="project" value="UniProtKB-UniRule"/>
</dbReference>
<keyword evidence="5" id="KW-0413">Isomerase</keyword>
<evidence type="ECO:0000313" key="12">
    <source>
        <dbReference type="Proteomes" id="UP000294813"/>
    </source>
</evidence>
<accession>A0A4R2RX24</accession>
<dbReference type="GO" id="GO:0016887">
    <property type="term" value="F:ATP hydrolysis activity"/>
    <property type="evidence" value="ECO:0007669"/>
    <property type="project" value="RHEA"/>
</dbReference>